<dbReference type="Pfam" id="PF01261">
    <property type="entry name" value="AP_endonuc_2"/>
    <property type="match status" value="1"/>
</dbReference>
<organism evidence="2">
    <name type="scientific">candidate division TA06 bacterium ADurb.Bin131</name>
    <dbReference type="NCBI Taxonomy" id="1852827"/>
    <lineage>
        <taxon>Bacteria</taxon>
        <taxon>Bacteria division TA06</taxon>
    </lineage>
</organism>
<dbReference type="EMBL" id="MWDQ01000136">
    <property type="protein sequence ID" value="OQB72249.1"/>
    <property type="molecule type" value="Genomic_DNA"/>
</dbReference>
<protein>
    <submittedName>
        <fullName evidence="2">Xylose isomerase-like TIM barrel</fullName>
    </submittedName>
</protein>
<accession>A0A1V6C5R6</accession>
<gene>
    <name evidence="2" type="ORF">BWX89_01385</name>
</gene>
<feature type="domain" description="Xylose isomerase-like TIM barrel" evidence="1">
    <location>
        <begin position="20"/>
        <end position="265"/>
    </location>
</feature>
<dbReference type="GO" id="GO:0016853">
    <property type="term" value="F:isomerase activity"/>
    <property type="evidence" value="ECO:0007669"/>
    <property type="project" value="UniProtKB-KW"/>
</dbReference>
<proteinExistence type="predicted"/>
<reference evidence="2" key="1">
    <citation type="submission" date="2017-02" db="EMBL/GenBank/DDBJ databases">
        <title>Delving into the versatile metabolic prowess of the omnipresent phylum Bacteroidetes.</title>
        <authorList>
            <person name="Nobu M.K."/>
            <person name="Mei R."/>
            <person name="Narihiro T."/>
            <person name="Kuroda K."/>
            <person name="Liu W.-T."/>
        </authorList>
    </citation>
    <scope>NUCLEOTIDE SEQUENCE</scope>
    <source>
        <strain evidence="2">ADurb.Bin131</strain>
    </source>
</reference>
<dbReference type="InterPro" id="IPR050312">
    <property type="entry name" value="IolE/XylAMocC-like"/>
</dbReference>
<dbReference type="Gene3D" id="3.20.20.150">
    <property type="entry name" value="Divalent-metal-dependent TIM barrel enzymes"/>
    <property type="match status" value="1"/>
</dbReference>
<dbReference type="Proteomes" id="UP000485562">
    <property type="component" value="Unassembled WGS sequence"/>
</dbReference>
<comment type="caution">
    <text evidence="2">The sequence shown here is derived from an EMBL/GenBank/DDBJ whole genome shotgun (WGS) entry which is preliminary data.</text>
</comment>
<dbReference type="SUPFAM" id="SSF51658">
    <property type="entry name" value="Xylose isomerase-like"/>
    <property type="match status" value="1"/>
</dbReference>
<evidence type="ECO:0000259" key="1">
    <source>
        <dbReference type="Pfam" id="PF01261"/>
    </source>
</evidence>
<dbReference type="InterPro" id="IPR013022">
    <property type="entry name" value="Xyl_isomerase-like_TIM-brl"/>
</dbReference>
<sequence>MKVSVYSLSASDKKPVEVVHLAKRYNCDGIEWWCREGAHIDLLNLMSSAREVSKITSESGLLCAGIAPYFKYNEPREYLSKIFEAARILNTRNIRCHSYPFDGSTPVEDLIKKQRKWLEEVVLPEAEKADVRVNIEQHHNMICCTPNACRDLVDGLPEKNIGIIFDPGNSAVEGFTRPEYSISVFGKYLAHVHVKNCKQTQTTEGAVSGRKYKMEFGSVAEGDLDWKSIIAALQKSGFNGFISLEALDKRPSEKKVEEDIVYLQKILSEI</sequence>
<evidence type="ECO:0000313" key="2">
    <source>
        <dbReference type="EMBL" id="OQB72249.1"/>
    </source>
</evidence>
<dbReference type="AlphaFoldDB" id="A0A1V6C5R6"/>
<dbReference type="PANTHER" id="PTHR12110">
    <property type="entry name" value="HYDROXYPYRUVATE ISOMERASE"/>
    <property type="match status" value="1"/>
</dbReference>
<keyword evidence="2" id="KW-0413">Isomerase</keyword>
<name>A0A1V6C5R6_UNCT6</name>
<dbReference type="InterPro" id="IPR036237">
    <property type="entry name" value="Xyl_isomerase-like_sf"/>
</dbReference>